<dbReference type="Proteomes" id="UP000069940">
    <property type="component" value="Unassembled WGS sequence"/>
</dbReference>
<accession>A0ABM1Z5W8</accession>
<evidence type="ECO:0008006" key="4">
    <source>
        <dbReference type="Google" id="ProtNLM"/>
    </source>
</evidence>
<evidence type="ECO:0000313" key="3">
    <source>
        <dbReference type="Proteomes" id="UP000069940"/>
    </source>
</evidence>
<evidence type="ECO:0000256" key="1">
    <source>
        <dbReference type="SAM" id="MobiDB-lite"/>
    </source>
</evidence>
<reference evidence="2" key="2">
    <citation type="submission" date="2025-05" db="UniProtKB">
        <authorList>
            <consortium name="EnsemblMetazoa"/>
        </authorList>
    </citation>
    <scope>IDENTIFICATION</scope>
    <source>
        <strain evidence="2">Foshan</strain>
    </source>
</reference>
<protein>
    <recommendedName>
        <fullName evidence="4">Retrotransposon gag domain-containing protein</fullName>
    </recommendedName>
</protein>
<dbReference type="PANTHER" id="PTHR33198:SF19">
    <property type="entry name" value="CCHC-TYPE DOMAIN-CONTAINING PROTEIN"/>
    <property type="match status" value="1"/>
</dbReference>
<feature type="compositionally biased region" description="Basic residues" evidence="1">
    <location>
        <begin position="470"/>
        <end position="482"/>
    </location>
</feature>
<proteinExistence type="predicted"/>
<keyword evidence="3" id="KW-1185">Reference proteome</keyword>
<name>A0ABM1Z5W8_AEDAL</name>
<dbReference type="GeneID" id="115265355"/>
<reference evidence="3" key="1">
    <citation type="journal article" date="2015" name="Proc. Natl. Acad. Sci. U.S.A.">
        <title>Genome sequence of the Asian Tiger mosquito, Aedes albopictus, reveals insights into its biology, genetics, and evolution.</title>
        <authorList>
            <person name="Chen X.G."/>
            <person name="Jiang X."/>
            <person name="Gu J."/>
            <person name="Xu M."/>
            <person name="Wu Y."/>
            <person name="Deng Y."/>
            <person name="Zhang C."/>
            <person name="Bonizzoni M."/>
            <person name="Dermauw W."/>
            <person name="Vontas J."/>
            <person name="Armbruster P."/>
            <person name="Huang X."/>
            <person name="Yang Y."/>
            <person name="Zhang H."/>
            <person name="He W."/>
            <person name="Peng H."/>
            <person name="Liu Y."/>
            <person name="Wu K."/>
            <person name="Chen J."/>
            <person name="Lirakis M."/>
            <person name="Topalis P."/>
            <person name="Van Leeuwen T."/>
            <person name="Hall A.B."/>
            <person name="Jiang X."/>
            <person name="Thorpe C."/>
            <person name="Mueller R.L."/>
            <person name="Sun C."/>
            <person name="Waterhouse R.M."/>
            <person name="Yan G."/>
            <person name="Tu Z.J."/>
            <person name="Fang X."/>
            <person name="James A.A."/>
        </authorList>
    </citation>
    <scope>NUCLEOTIDE SEQUENCE [LARGE SCALE GENOMIC DNA]</scope>
    <source>
        <strain evidence="3">Foshan</strain>
    </source>
</reference>
<dbReference type="EnsemblMetazoa" id="AALFPA23_015362.R22334">
    <property type="protein sequence ID" value="AALFPA23_015362.P22334"/>
    <property type="gene ID" value="AALFPA23_015362"/>
</dbReference>
<dbReference type="RefSeq" id="XP_029725916.2">
    <property type="nucleotide sequence ID" value="XM_029870056.2"/>
</dbReference>
<feature type="region of interest" description="Disordered" evidence="1">
    <location>
        <begin position="443"/>
        <end position="499"/>
    </location>
</feature>
<evidence type="ECO:0000313" key="2">
    <source>
        <dbReference type="EnsemblMetazoa" id="AALFPA23_015362.P22334"/>
    </source>
</evidence>
<dbReference type="PANTHER" id="PTHR33198">
    <property type="entry name" value="ANK_REP_REGION DOMAIN-CONTAINING PROTEIN-RELATED"/>
    <property type="match status" value="1"/>
</dbReference>
<sequence length="499" mass="54241">MGYSLGLRMFLVQGSGKRMSLLHLLLTCLPDDDSLEQDADWLHQFPTRLKRCSDVTRTPSQQTGGDRNGSAYIAAVVVDDDLMCGVDGSTPEYFRMLQLHYSLRLGESTPVVGRRATVSILHRFKPKLSSSRSCSMGSSQKQMIGSISEYNSQLDDWNVYYERLEQFFEVNDVPDEKRSAFLISVIGSEAYKSLRDLCNPALPKDKPFEFLCELLRKQFSPQISIFRERVKFYNTKQEPYENVTQWYGKLKRLSVDCKFAGNLESVLLDKFITGLRPGQVLDRLCEESETLKLEQALDIAVNKECAAKENAYVPFVPAPRVTKCYFGGEPVRARPVVCPPTLAVCPPAPVESAFKTQAFGFPAAREPAAFGGGFGGSTTFGAPQALGAAPQAATGLFGGTTFGAAPAVAAAPQAALFRRAPANCAPESPILAQEEAICAESAEVAEKSVQPEQQDGVPEGANRAGGPAAKGRRVRTRRRGGARRGAAGDAGDQNSVDGE</sequence>
<organism evidence="2 3">
    <name type="scientific">Aedes albopictus</name>
    <name type="common">Asian tiger mosquito</name>
    <name type="synonym">Stegomyia albopicta</name>
    <dbReference type="NCBI Taxonomy" id="7160"/>
    <lineage>
        <taxon>Eukaryota</taxon>
        <taxon>Metazoa</taxon>
        <taxon>Ecdysozoa</taxon>
        <taxon>Arthropoda</taxon>
        <taxon>Hexapoda</taxon>
        <taxon>Insecta</taxon>
        <taxon>Pterygota</taxon>
        <taxon>Neoptera</taxon>
        <taxon>Endopterygota</taxon>
        <taxon>Diptera</taxon>
        <taxon>Nematocera</taxon>
        <taxon>Culicoidea</taxon>
        <taxon>Culicidae</taxon>
        <taxon>Culicinae</taxon>
        <taxon>Aedini</taxon>
        <taxon>Aedes</taxon>
        <taxon>Stegomyia</taxon>
    </lineage>
</organism>